<reference evidence="2" key="1">
    <citation type="journal article" date="2015" name="Genome Announc.">
        <title>Draft Genome Sequence of Thiostrepton-Producing Streptomyces azureus ATCC 14921.</title>
        <authorList>
            <person name="Sakihara K."/>
            <person name="Maeda J."/>
            <person name="Tashiro K."/>
            <person name="Fujino Y."/>
            <person name="Kuhara S."/>
            <person name="Ohshima T."/>
            <person name="Ogata S."/>
            <person name="Doi K."/>
        </authorList>
    </citation>
    <scope>NUCLEOTIDE SEQUENCE [LARGE SCALE GENOMIC DNA]</scope>
    <source>
        <strain evidence="2">ATCC14921</strain>
    </source>
</reference>
<dbReference type="PANTHER" id="PTHR35525">
    <property type="entry name" value="BLL6575 PROTEIN"/>
    <property type="match status" value="1"/>
</dbReference>
<dbReference type="InterPro" id="IPR010852">
    <property type="entry name" value="ABATE"/>
</dbReference>
<dbReference type="Gene3D" id="1.10.3300.10">
    <property type="entry name" value="Jann2411-like domain"/>
    <property type="match status" value="1"/>
</dbReference>
<evidence type="ECO:0000313" key="2">
    <source>
        <dbReference type="EMBL" id="GAP46633.1"/>
    </source>
</evidence>
<dbReference type="Pfam" id="PF07336">
    <property type="entry name" value="ABATE"/>
    <property type="match status" value="1"/>
</dbReference>
<dbReference type="PANTHER" id="PTHR35525:SF3">
    <property type="entry name" value="BLL6575 PROTEIN"/>
    <property type="match status" value="1"/>
</dbReference>
<evidence type="ECO:0000313" key="3">
    <source>
        <dbReference type="Proteomes" id="UP000053859"/>
    </source>
</evidence>
<gene>
    <name evidence="2" type="ORF">SAZU_1370</name>
</gene>
<proteinExistence type="predicted"/>
<dbReference type="InterPro" id="IPR023286">
    <property type="entry name" value="ABATE_dom_sf"/>
</dbReference>
<evidence type="ECO:0000256" key="1">
    <source>
        <dbReference type="SAM" id="MobiDB-lite"/>
    </source>
</evidence>
<name>A0A0K8PFX2_STRAJ</name>
<dbReference type="AlphaFoldDB" id="A0A0K8PFX2"/>
<sequence length="295" mass="31121">MEESVIEQPTPPPARGEEEHPSLALANSAIAVPGGHTVDLLGTPAQANHWLTHRGLAPVDAGMREMCATQLRSLREQIRSLFAARAGGLPALPAAVTAVNDAMTRVPTAPLLRWDDKTGPYRTAPHPTTAIVDLALATLAADAADLLTSSDAERLTACGSPPATATCSATVAASGAPPAAATAPARPGRMLAAATRDDSIASPVWDGSTMTSDYDRLRNGIEFMTAYVSGNDLLTAYVAERRREDPMATEALMDGAAALCALLLRKIARDVGKTEHELLQELARGTHRHERRSEE</sequence>
<keyword evidence="3" id="KW-1185">Reference proteome</keyword>
<dbReference type="EMBL" id="DF968218">
    <property type="protein sequence ID" value="GAP46633.1"/>
    <property type="molecule type" value="Genomic_DNA"/>
</dbReference>
<accession>A0A0K8PFX2</accession>
<feature type="region of interest" description="Disordered" evidence="1">
    <location>
        <begin position="1"/>
        <end position="20"/>
    </location>
</feature>
<organism evidence="2 3">
    <name type="scientific">Streptomyces azureus</name>
    <dbReference type="NCBI Taxonomy" id="146537"/>
    <lineage>
        <taxon>Bacteria</taxon>
        <taxon>Bacillati</taxon>
        <taxon>Actinomycetota</taxon>
        <taxon>Actinomycetes</taxon>
        <taxon>Kitasatosporales</taxon>
        <taxon>Streptomycetaceae</taxon>
        <taxon>Streptomyces</taxon>
    </lineage>
</organism>
<dbReference type="PATRIC" id="fig|146537.3.peg.1447"/>
<dbReference type="Proteomes" id="UP000053859">
    <property type="component" value="Unassembled WGS sequence"/>
</dbReference>
<protein>
    <submittedName>
        <fullName evidence="2">Uncharacterized protein</fullName>
    </submittedName>
</protein>
<dbReference type="SUPFAM" id="SSF160904">
    <property type="entry name" value="Jann2411-like"/>
    <property type="match status" value="1"/>
</dbReference>